<dbReference type="Pfam" id="PF23021">
    <property type="entry name" value="6TM_2nd_PGAP2IP"/>
    <property type="match status" value="1"/>
</dbReference>
<dbReference type="Pfam" id="PF10277">
    <property type="entry name" value="Frag1"/>
    <property type="match status" value="1"/>
</dbReference>
<evidence type="ECO:0000259" key="4">
    <source>
        <dbReference type="Pfam" id="PF23022"/>
    </source>
</evidence>
<dbReference type="InterPro" id="IPR019402">
    <property type="entry name" value="CWH43_N"/>
</dbReference>
<evidence type="ECO:0000313" key="7">
    <source>
        <dbReference type="Proteomes" id="UP000054549"/>
    </source>
</evidence>
<dbReference type="GO" id="GO:0006506">
    <property type="term" value="P:GPI anchor biosynthetic process"/>
    <property type="evidence" value="ECO:0007669"/>
    <property type="project" value="TreeGrafter"/>
</dbReference>
<feature type="transmembrane region" description="Helical" evidence="1">
    <location>
        <begin position="470"/>
        <end position="494"/>
    </location>
</feature>
<feature type="transmembrane region" description="Helical" evidence="1">
    <location>
        <begin position="294"/>
        <end position="312"/>
    </location>
</feature>
<feature type="transmembrane region" description="Helical" evidence="1">
    <location>
        <begin position="613"/>
        <end position="629"/>
    </location>
</feature>
<sequence>MSSTAKTAPLVFNASSVARAHTILASLAFLTAFVVGSFCHYKKIVQNGVAGYPQEWFPSVSATIGDWYPERNLFQLLIALTAGPRFLLIAIQYYIHSSTGSSLPGWVFLSGIIRTLTCGGWVYITSSDDHDAHDIFMISYMVCNIPWMIGGTVCTPVNRVSVRRQRFFATIIPLVYFFLQHKVHRIPGAYTRYAFFEWALIIFDVYFDSVAELEFKDAQLKNGSSPDWRLALNFLSDIYLSYVFWSIATSLLPTLFYFSIWELGIAGQELALLSALSPAFLGIAAIRKALRTRIGLLALNLLSLTGLLAFVSDSPLHRLFIVSFASAVSMIRQVLYLSGIVGSNVVYQAGIMSLGLIVSSLSKHANHSNNPVWPFTEQGAAGYNKIGLILAIVASIEHFLRGSPRSFPTSHIVPGKKISTLSAALPLGSLIFALLYFLADSSLLVAWSWTGYENGVPRGPLPHLYGSLTFIAQSLGLLVCSSLTNHIAWFLYGVASTFVLYQYRNWLGYIGGLNFSVFLMSIVPLVILRAAATPRPVLTYSVAMLIYCFLHVAWVFTVAYAFVPGGTYFRERTDLMLIAHLLMLMPAFISSGSNRPSLPQKLPGWVTTLTKRFLALVTLLSVLITLYRWPPMAVPARPGPRIVNAGIWTVHFGFNNVGRDSQEGMKTLIQDMQLDIVGLLETDLQRPSFGQRDLTRVIVEELGYNVDIGPGPNSHTWGAVLLSKFPIINSTHHLLPSPHGELAPAIEAVLDIYGTEVVVIVSHNGQEETPLDRELQGKELGRIMAAAHPRPTIFLGYVVTKPHAERPAPYKYLVDDGLVHDIDKDDMDRWCEYILYRGLYRTAYARVSRGIITDTEMQIGQFVLPRHGHRVTDESEAARYTRVQKEQLSADHWFPSEYFRTGERGGKNGHFYHVFDSPLYYQIPEGAVL</sequence>
<dbReference type="FunFam" id="3.60.10.10:FF:000100">
    <property type="entry name" value="Unplaced genomic scaffold supercont2.12, whole genome shotgun sequence"/>
    <property type="match status" value="1"/>
</dbReference>
<dbReference type="SUPFAM" id="SSF56219">
    <property type="entry name" value="DNase I-like"/>
    <property type="match status" value="1"/>
</dbReference>
<dbReference type="GO" id="GO:0005783">
    <property type="term" value="C:endoplasmic reticulum"/>
    <property type="evidence" value="ECO:0007669"/>
    <property type="project" value="TreeGrafter"/>
</dbReference>
<keyword evidence="1" id="KW-0812">Transmembrane</keyword>
<dbReference type="InterPro" id="IPR053911">
    <property type="entry name" value="PGAP2IP_TM_2nd"/>
</dbReference>
<dbReference type="Pfam" id="PF23022">
    <property type="entry name" value="6TM_1st_PGAP2IP"/>
    <property type="match status" value="1"/>
</dbReference>
<dbReference type="GO" id="GO:0031505">
    <property type="term" value="P:fungal-type cell wall organization"/>
    <property type="evidence" value="ECO:0007669"/>
    <property type="project" value="TreeGrafter"/>
</dbReference>
<evidence type="ECO:0000259" key="5">
    <source>
        <dbReference type="Pfam" id="PF23226"/>
    </source>
</evidence>
<dbReference type="GO" id="GO:0016020">
    <property type="term" value="C:membrane"/>
    <property type="evidence" value="ECO:0007669"/>
    <property type="project" value="GOC"/>
</dbReference>
<feature type="transmembrane region" description="Helical" evidence="1">
    <location>
        <begin position="345"/>
        <end position="362"/>
    </location>
</feature>
<evidence type="ECO:0000256" key="1">
    <source>
        <dbReference type="SAM" id="Phobius"/>
    </source>
</evidence>
<feature type="transmembrane region" description="Helical" evidence="1">
    <location>
        <begin position="136"/>
        <end position="155"/>
    </location>
</feature>
<dbReference type="AlphaFoldDB" id="A0A0C2XF58"/>
<dbReference type="PANTHER" id="PTHR14859">
    <property type="entry name" value="CALCOFLUOR WHITE HYPERSENSITIVE PROTEIN PRECURSOR"/>
    <property type="match status" value="1"/>
</dbReference>
<dbReference type="Pfam" id="PF23226">
    <property type="entry name" value="Exo_endo_phos_PGAP2IP"/>
    <property type="match status" value="1"/>
</dbReference>
<dbReference type="InParanoid" id="A0A0C2XF58"/>
<gene>
    <name evidence="6" type="ORF">M378DRAFT_185572</name>
</gene>
<name>A0A0C2XF58_AMAMK</name>
<dbReference type="HOGENOM" id="CLU_009808_0_0_1"/>
<evidence type="ECO:0000259" key="2">
    <source>
        <dbReference type="Pfam" id="PF10277"/>
    </source>
</evidence>
<dbReference type="FunCoup" id="A0A0C2XF58">
    <property type="interactions" value="156"/>
</dbReference>
<feature type="transmembrane region" description="Helical" evidence="1">
    <location>
        <begin position="506"/>
        <end position="528"/>
    </location>
</feature>
<feature type="domain" description="PGAP2IP C-terminal nuclease-like" evidence="5">
    <location>
        <begin position="641"/>
        <end position="879"/>
    </location>
</feature>
<dbReference type="OrthoDB" id="68581at2759"/>
<keyword evidence="1" id="KW-0472">Membrane</keyword>
<proteinExistence type="predicted"/>
<protein>
    <recommendedName>
        <fullName evidence="8">Calcofluor white hypersensitive protein</fullName>
    </recommendedName>
</protein>
<feature type="domain" description="PGAP2IP second transmembrane" evidence="3">
    <location>
        <begin position="417"/>
        <end position="593"/>
    </location>
</feature>
<dbReference type="InterPro" id="IPR051916">
    <property type="entry name" value="GPI-anchor_lipid_remodeler"/>
</dbReference>
<dbReference type="PANTHER" id="PTHR14859:SF1">
    <property type="entry name" value="PGAP2-INTERACTING PROTEIN"/>
    <property type="match status" value="1"/>
</dbReference>
<feature type="transmembrane region" description="Helical" evidence="1">
    <location>
        <begin position="20"/>
        <end position="38"/>
    </location>
</feature>
<dbReference type="EMBL" id="KN818231">
    <property type="protein sequence ID" value="KIL67488.1"/>
    <property type="molecule type" value="Genomic_DNA"/>
</dbReference>
<feature type="transmembrane region" description="Helical" evidence="1">
    <location>
        <begin position="106"/>
        <end position="124"/>
    </location>
</feature>
<dbReference type="InterPro" id="IPR036691">
    <property type="entry name" value="Endo/exonu/phosph_ase_sf"/>
</dbReference>
<dbReference type="STRING" id="946122.A0A0C2XF58"/>
<evidence type="ECO:0000259" key="3">
    <source>
        <dbReference type="Pfam" id="PF23021"/>
    </source>
</evidence>
<accession>A0A0C2XF58</accession>
<feature type="transmembrane region" description="Helical" evidence="1">
    <location>
        <begin position="239"/>
        <end position="258"/>
    </location>
</feature>
<keyword evidence="7" id="KW-1185">Reference proteome</keyword>
<evidence type="ECO:0000313" key="6">
    <source>
        <dbReference type="EMBL" id="KIL67488.1"/>
    </source>
</evidence>
<feature type="transmembrane region" description="Helical" evidence="1">
    <location>
        <begin position="270"/>
        <end position="287"/>
    </location>
</feature>
<evidence type="ECO:0008006" key="8">
    <source>
        <dbReference type="Google" id="ProtNLM"/>
    </source>
</evidence>
<feature type="transmembrane region" description="Helical" evidence="1">
    <location>
        <begin position="421"/>
        <end position="450"/>
    </location>
</feature>
<feature type="domain" description="CWH43-like N-terminal" evidence="2">
    <location>
        <begin position="15"/>
        <end position="217"/>
    </location>
</feature>
<dbReference type="Gene3D" id="3.60.10.10">
    <property type="entry name" value="Endonuclease/exonuclease/phosphatase"/>
    <property type="match status" value="1"/>
</dbReference>
<feature type="transmembrane region" description="Helical" evidence="1">
    <location>
        <begin position="540"/>
        <end position="563"/>
    </location>
</feature>
<feature type="domain" description="PGAP2IP first transmembrane" evidence="4">
    <location>
        <begin position="242"/>
        <end position="396"/>
    </location>
</feature>
<reference evidence="6 7" key="1">
    <citation type="submission" date="2014-04" db="EMBL/GenBank/DDBJ databases">
        <title>Evolutionary Origins and Diversification of the Mycorrhizal Mutualists.</title>
        <authorList>
            <consortium name="DOE Joint Genome Institute"/>
            <consortium name="Mycorrhizal Genomics Consortium"/>
            <person name="Kohler A."/>
            <person name="Kuo A."/>
            <person name="Nagy L.G."/>
            <person name="Floudas D."/>
            <person name="Copeland A."/>
            <person name="Barry K.W."/>
            <person name="Cichocki N."/>
            <person name="Veneault-Fourrey C."/>
            <person name="LaButti K."/>
            <person name="Lindquist E.A."/>
            <person name="Lipzen A."/>
            <person name="Lundell T."/>
            <person name="Morin E."/>
            <person name="Murat C."/>
            <person name="Riley R."/>
            <person name="Ohm R."/>
            <person name="Sun H."/>
            <person name="Tunlid A."/>
            <person name="Henrissat B."/>
            <person name="Grigoriev I.V."/>
            <person name="Hibbett D.S."/>
            <person name="Martin F."/>
        </authorList>
    </citation>
    <scope>NUCLEOTIDE SEQUENCE [LARGE SCALE GENOMIC DNA]</scope>
    <source>
        <strain evidence="6 7">Koide BX008</strain>
    </source>
</reference>
<dbReference type="InterPro" id="IPR057315">
    <property type="entry name" value="Exo_endo_phos_PGAP2IP_C"/>
</dbReference>
<dbReference type="Proteomes" id="UP000054549">
    <property type="component" value="Unassembled WGS sequence"/>
</dbReference>
<organism evidence="6 7">
    <name type="scientific">Amanita muscaria (strain Koide BX008)</name>
    <dbReference type="NCBI Taxonomy" id="946122"/>
    <lineage>
        <taxon>Eukaryota</taxon>
        <taxon>Fungi</taxon>
        <taxon>Dikarya</taxon>
        <taxon>Basidiomycota</taxon>
        <taxon>Agaricomycotina</taxon>
        <taxon>Agaricomycetes</taxon>
        <taxon>Agaricomycetidae</taxon>
        <taxon>Agaricales</taxon>
        <taxon>Pluteineae</taxon>
        <taxon>Amanitaceae</taxon>
        <taxon>Amanita</taxon>
    </lineage>
</organism>
<dbReference type="InterPro" id="IPR053912">
    <property type="entry name" value="PGAP2IP_TM_1nd"/>
</dbReference>
<keyword evidence="1" id="KW-1133">Transmembrane helix</keyword>